<reference evidence="2" key="1">
    <citation type="journal article" date="2020" name="Nat. Genet.">
        <title>Genomic diversifications of five Gossypium allopolyploid species and their impact on cotton improvement.</title>
        <authorList>
            <person name="Chen Z.J."/>
            <person name="Sreedasyam A."/>
            <person name="Ando A."/>
            <person name="Song Q."/>
            <person name="De Santiago L.M."/>
            <person name="Hulse-Kemp A.M."/>
            <person name="Ding M."/>
            <person name="Ye W."/>
            <person name="Kirkbride R.C."/>
            <person name="Jenkins J."/>
            <person name="Plott C."/>
            <person name="Lovell J."/>
            <person name="Lin Y.M."/>
            <person name="Vaughn R."/>
            <person name="Liu B."/>
            <person name="Simpson S."/>
            <person name="Scheffler B.E."/>
            <person name="Wen L."/>
            <person name="Saski C.A."/>
            <person name="Grover C.E."/>
            <person name="Hu G."/>
            <person name="Conover J.L."/>
            <person name="Carlson J.W."/>
            <person name="Shu S."/>
            <person name="Boston L.B."/>
            <person name="Williams M."/>
            <person name="Peterson D.G."/>
            <person name="McGee K."/>
            <person name="Jones D.C."/>
            <person name="Wendel J.F."/>
            <person name="Stelly D.M."/>
            <person name="Grimwood J."/>
            <person name="Schmutz J."/>
        </authorList>
    </citation>
    <scope>NUCLEOTIDE SEQUENCE [LARGE SCALE GENOMIC DNA]</scope>
    <source>
        <strain evidence="2">cv. TM-1</strain>
    </source>
</reference>
<evidence type="ECO:0000313" key="3">
    <source>
        <dbReference type="RefSeq" id="XP_016752435.1"/>
    </source>
</evidence>
<evidence type="ECO:0000259" key="1">
    <source>
        <dbReference type="Pfam" id="PF24626"/>
    </source>
</evidence>
<protein>
    <recommendedName>
        <fullName evidence="1">Tf2-1-like SH3-like domain-containing protein</fullName>
    </recommendedName>
</protein>
<accession>A0A1U8PMN4</accession>
<reference evidence="3" key="2">
    <citation type="submission" date="2025-08" db="UniProtKB">
        <authorList>
            <consortium name="RefSeq"/>
        </authorList>
    </citation>
    <scope>IDENTIFICATION</scope>
</reference>
<dbReference type="PANTHER" id="PTHR46148:SF52">
    <property type="entry name" value="OS04G0603800 PROTEIN"/>
    <property type="match status" value="1"/>
</dbReference>
<dbReference type="AlphaFoldDB" id="A0A1U8PMN4"/>
<feature type="domain" description="Tf2-1-like SH3-like" evidence="1">
    <location>
        <begin position="54"/>
        <end position="118"/>
    </location>
</feature>
<dbReference type="GeneID" id="107960633"/>
<sequence>MPYLPGASSVAVLNRSLQAREAARKLLHFHLKRACSRMKHFADRHCSDRGFSVGGLVYLRLQLYRQQTVRKVLNQKLSPKNFGPFSVIKKIGAIAYTLQLPPGSRIHPTFHVSQLKKHIGSSPAQTQLPLHDDRDAMQKEPVRIVDRRIVKKGNQAVTEVLVE</sequence>
<name>A0A1U8PMN4_GOSHI</name>
<dbReference type="InterPro" id="IPR056924">
    <property type="entry name" value="SH3_Tf2-1"/>
</dbReference>
<dbReference type="Pfam" id="PF24626">
    <property type="entry name" value="SH3_Tf2-1"/>
    <property type="match status" value="1"/>
</dbReference>
<evidence type="ECO:0000313" key="2">
    <source>
        <dbReference type="Proteomes" id="UP000818029"/>
    </source>
</evidence>
<dbReference type="Proteomes" id="UP000818029">
    <property type="component" value="Chromosome A05"/>
</dbReference>
<proteinExistence type="predicted"/>
<gene>
    <name evidence="3" type="primary">LOC107960633</name>
</gene>
<organism evidence="2 3">
    <name type="scientific">Gossypium hirsutum</name>
    <name type="common">Upland cotton</name>
    <name type="synonym">Gossypium mexicanum</name>
    <dbReference type="NCBI Taxonomy" id="3635"/>
    <lineage>
        <taxon>Eukaryota</taxon>
        <taxon>Viridiplantae</taxon>
        <taxon>Streptophyta</taxon>
        <taxon>Embryophyta</taxon>
        <taxon>Tracheophyta</taxon>
        <taxon>Spermatophyta</taxon>
        <taxon>Magnoliopsida</taxon>
        <taxon>eudicotyledons</taxon>
        <taxon>Gunneridae</taxon>
        <taxon>Pentapetalae</taxon>
        <taxon>rosids</taxon>
        <taxon>malvids</taxon>
        <taxon>Malvales</taxon>
        <taxon>Malvaceae</taxon>
        <taxon>Malvoideae</taxon>
        <taxon>Gossypium</taxon>
    </lineage>
</organism>
<dbReference type="KEGG" id="ghi:107960633"/>
<dbReference type="PANTHER" id="PTHR46148">
    <property type="entry name" value="CHROMO DOMAIN-CONTAINING PROTEIN"/>
    <property type="match status" value="1"/>
</dbReference>
<dbReference type="OrthoDB" id="5554229at2759"/>
<dbReference type="RefSeq" id="XP_016752435.1">
    <property type="nucleotide sequence ID" value="XM_016896946.1"/>
</dbReference>
<keyword evidence="2" id="KW-1185">Reference proteome</keyword>
<dbReference type="PaxDb" id="3635-A0A1U8PMN4"/>
<dbReference type="STRING" id="3635.A0A1U8PMN4"/>